<dbReference type="NCBIfam" id="NF004837">
    <property type="entry name" value="PRK06187.1"/>
    <property type="match status" value="1"/>
</dbReference>
<dbReference type="InterPro" id="IPR042099">
    <property type="entry name" value="ANL_N_sf"/>
</dbReference>
<feature type="domain" description="AMP-dependent synthetase/ligase" evidence="6">
    <location>
        <begin position="8"/>
        <end position="367"/>
    </location>
</feature>
<feature type="domain" description="AMP-binding enzyme C-terminal" evidence="7">
    <location>
        <begin position="417"/>
        <end position="492"/>
    </location>
</feature>
<evidence type="ECO:0000256" key="2">
    <source>
        <dbReference type="ARBA" id="ARBA00022598"/>
    </source>
</evidence>
<comment type="similarity">
    <text evidence="1">Belongs to the ATP-dependent AMP-binding enzyme family.</text>
</comment>
<evidence type="ECO:0000256" key="4">
    <source>
        <dbReference type="ARBA" id="ARBA00066616"/>
    </source>
</evidence>
<dbReference type="PANTHER" id="PTHR43201:SF5">
    <property type="entry name" value="MEDIUM-CHAIN ACYL-COA LIGASE ACSF2, MITOCHONDRIAL"/>
    <property type="match status" value="1"/>
</dbReference>
<protein>
    <recommendedName>
        <fullName evidence="5">3-methylmercaptopropionyl-CoA ligase</fullName>
        <ecNumber evidence="4">6.2.1.44</ecNumber>
    </recommendedName>
</protein>
<dbReference type="AlphaFoldDB" id="A0A163ZLS1"/>
<dbReference type="STRING" id="943830.A4A58_26205"/>
<reference evidence="8 9" key="1">
    <citation type="submission" date="2016-03" db="EMBL/GenBank/DDBJ databases">
        <title>Microsymbionts genomes from the relict species Vavilovia formosa (Stev.) Fed.</title>
        <authorList>
            <person name="Kopat V."/>
            <person name="Chirak E."/>
            <person name="Kimeklis A."/>
            <person name="Andronov E."/>
        </authorList>
    </citation>
    <scope>NUCLEOTIDE SEQUENCE [LARGE SCALE GENOMIC DNA]</scope>
    <source>
        <strain evidence="8 9">Vaf07</strain>
    </source>
</reference>
<sequence length="512" mass="55394">MDLSSLIARNAAFTPDKPAIHFEGATLSYAAFNTRIEATAKALKAECGVGRGDRVAILSMNRPDYLVLLYACARLGAIMVPLNWRLAVAEQLFILSDASVKVLVLEEGFVAILPSLAKELPDTRVVALDFTPDAPGQTFDTLLSCASGDGRNPHTDLSCPLLIVYTSGTTGRPKGAVLRQEALLWNGVMSQHMHGLTSNDHVLTVLPFFHVGGLNIQTTPALHHGATVTIHARFTPDSTLEAITRERPTLTVWVPAIIQAMSEHPGWAATDVSCLKAVSTGSSIVPPHLIERLTARGIPVLQVYGSTETCPISVYTRLGGDLARAGSTGLPGLCCEAMIIDDNGNELPAKATGEIAVRGPNVFYEYWGNEAATREALHDGWYRTGDIGTRDDDGYFWVHDRKKNMIISGGENVYPAEVERVLLEHPDVADCGVVGVPDPKWQEVPVAYVLLRPNCSVSAEALKAHVLTQLARYKQPRDIVFVTDLPRTALGKVQHFKLKQVQAATPSDGETN</sequence>
<evidence type="ECO:0000313" key="8">
    <source>
        <dbReference type="EMBL" id="KZD23618.1"/>
    </source>
</evidence>
<dbReference type="Gene3D" id="3.40.50.12780">
    <property type="entry name" value="N-terminal domain of ligase-like"/>
    <property type="match status" value="1"/>
</dbReference>
<keyword evidence="2 8" id="KW-0436">Ligase</keyword>
<gene>
    <name evidence="8" type="ORF">A4A58_26205</name>
</gene>
<dbReference type="RefSeq" id="WP_068732146.1">
    <property type="nucleotide sequence ID" value="NZ_LVYV01000009.1"/>
</dbReference>
<dbReference type="GO" id="GO:0031956">
    <property type="term" value="F:medium-chain fatty acid-CoA ligase activity"/>
    <property type="evidence" value="ECO:0007669"/>
    <property type="project" value="TreeGrafter"/>
</dbReference>
<keyword evidence="9" id="KW-1185">Reference proteome</keyword>
<dbReference type="Gene3D" id="3.30.300.30">
    <property type="match status" value="1"/>
</dbReference>
<evidence type="ECO:0000256" key="3">
    <source>
        <dbReference type="ARBA" id="ARBA00051915"/>
    </source>
</evidence>
<organism evidence="8 9">
    <name type="scientific">Tardiphaga robiniae</name>
    <dbReference type="NCBI Taxonomy" id="943830"/>
    <lineage>
        <taxon>Bacteria</taxon>
        <taxon>Pseudomonadati</taxon>
        <taxon>Pseudomonadota</taxon>
        <taxon>Alphaproteobacteria</taxon>
        <taxon>Hyphomicrobiales</taxon>
        <taxon>Nitrobacteraceae</taxon>
        <taxon>Tardiphaga</taxon>
    </lineage>
</organism>
<dbReference type="FunFam" id="3.30.300.30:FF:000008">
    <property type="entry name" value="2,3-dihydroxybenzoate-AMP ligase"/>
    <property type="match status" value="1"/>
</dbReference>
<evidence type="ECO:0000259" key="6">
    <source>
        <dbReference type="Pfam" id="PF00501"/>
    </source>
</evidence>
<evidence type="ECO:0000313" key="9">
    <source>
        <dbReference type="Proteomes" id="UP000076574"/>
    </source>
</evidence>
<dbReference type="GO" id="GO:0006631">
    <property type="term" value="P:fatty acid metabolic process"/>
    <property type="evidence" value="ECO:0007669"/>
    <property type="project" value="TreeGrafter"/>
</dbReference>
<dbReference type="PROSITE" id="PS00455">
    <property type="entry name" value="AMP_BINDING"/>
    <property type="match status" value="1"/>
</dbReference>
<dbReference type="Pfam" id="PF13193">
    <property type="entry name" value="AMP-binding_C"/>
    <property type="match status" value="1"/>
</dbReference>
<evidence type="ECO:0000256" key="1">
    <source>
        <dbReference type="ARBA" id="ARBA00006432"/>
    </source>
</evidence>
<dbReference type="OrthoDB" id="9803968at2"/>
<evidence type="ECO:0000256" key="5">
    <source>
        <dbReference type="ARBA" id="ARBA00067668"/>
    </source>
</evidence>
<name>A0A163ZLS1_9BRAD</name>
<dbReference type="InterPro" id="IPR045851">
    <property type="entry name" value="AMP-bd_C_sf"/>
</dbReference>
<accession>A0A163ZLS1</accession>
<evidence type="ECO:0000259" key="7">
    <source>
        <dbReference type="Pfam" id="PF13193"/>
    </source>
</evidence>
<dbReference type="Pfam" id="PF00501">
    <property type="entry name" value="AMP-binding"/>
    <property type="match status" value="1"/>
</dbReference>
<dbReference type="PANTHER" id="PTHR43201">
    <property type="entry name" value="ACYL-COA SYNTHETASE"/>
    <property type="match status" value="1"/>
</dbReference>
<dbReference type="EMBL" id="LVYV01000009">
    <property type="protein sequence ID" value="KZD23618.1"/>
    <property type="molecule type" value="Genomic_DNA"/>
</dbReference>
<dbReference type="Proteomes" id="UP000076574">
    <property type="component" value="Unassembled WGS sequence"/>
</dbReference>
<comment type="caution">
    <text evidence="8">The sequence shown here is derived from an EMBL/GenBank/DDBJ whole genome shotgun (WGS) entry which is preliminary data.</text>
</comment>
<comment type="catalytic activity">
    <reaction evidence="3">
        <text>3-(methylsulfanyl)propanoate + ATP + CoA = 3-(methylsulfanyl)propanoyl-CoA + AMP + diphosphate</text>
        <dbReference type="Rhea" id="RHEA:43052"/>
        <dbReference type="ChEBI" id="CHEBI:30616"/>
        <dbReference type="ChEBI" id="CHEBI:33019"/>
        <dbReference type="ChEBI" id="CHEBI:49016"/>
        <dbReference type="ChEBI" id="CHEBI:57287"/>
        <dbReference type="ChEBI" id="CHEBI:82815"/>
        <dbReference type="ChEBI" id="CHEBI:456215"/>
        <dbReference type="EC" id="6.2.1.44"/>
    </reaction>
    <physiologicalReaction direction="left-to-right" evidence="3">
        <dbReference type="Rhea" id="RHEA:43053"/>
    </physiologicalReaction>
</comment>
<dbReference type="SUPFAM" id="SSF56801">
    <property type="entry name" value="Acetyl-CoA synthetase-like"/>
    <property type="match status" value="1"/>
</dbReference>
<dbReference type="EC" id="6.2.1.44" evidence="4"/>
<proteinExistence type="inferred from homology"/>
<dbReference type="InterPro" id="IPR025110">
    <property type="entry name" value="AMP-bd_C"/>
</dbReference>
<dbReference type="InterPro" id="IPR000873">
    <property type="entry name" value="AMP-dep_synth/lig_dom"/>
</dbReference>
<dbReference type="InterPro" id="IPR020845">
    <property type="entry name" value="AMP-binding_CS"/>
</dbReference>